<dbReference type="InterPro" id="IPR036388">
    <property type="entry name" value="WH-like_DNA-bd_sf"/>
</dbReference>
<dbReference type="InterPro" id="IPR001497">
    <property type="entry name" value="MethylDNA_cys_MeTrfase_AS"/>
</dbReference>
<comment type="similarity">
    <text evidence="2">Belongs to the MGMT family.</text>
</comment>
<comment type="catalytic activity">
    <reaction evidence="1">
        <text>a 4-O-methyl-thymidine in DNA + L-cysteinyl-[protein] = a thymidine in DNA + S-methyl-L-cysteinyl-[protein]</text>
        <dbReference type="Rhea" id="RHEA:53428"/>
        <dbReference type="Rhea" id="RHEA-COMP:10131"/>
        <dbReference type="Rhea" id="RHEA-COMP:10132"/>
        <dbReference type="Rhea" id="RHEA-COMP:13555"/>
        <dbReference type="Rhea" id="RHEA-COMP:13556"/>
        <dbReference type="ChEBI" id="CHEBI:29950"/>
        <dbReference type="ChEBI" id="CHEBI:82612"/>
        <dbReference type="ChEBI" id="CHEBI:137386"/>
        <dbReference type="ChEBI" id="CHEBI:137387"/>
        <dbReference type="EC" id="2.1.1.63"/>
    </reaction>
</comment>
<accession>A0A831RNH3</accession>
<name>A0A831RNH3_9GAMM</name>
<feature type="domain" description="Methylated-DNA-[protein]-cysteine S-methyltransferase DNA binding" evidence="9">
    <location>
        <begin position="72"/>
        <end position="154"/>
    </location>
</feature>
<evidence type="ECO:0000256" key="6">
    <source>
        <dbReference type="ARBA" id="ARBA00022763"/>
    </source>
</evidence>
<dbReference type="GO" id="GO:0003908">
    <property type="term" value="F:methylated-DNA-[protein]-cysteine S-methyltransferase activity"/>
    <property type="evidence" value="ECO:0007669"/>
    <property type="project" value="UniProtKB-EC"/>
</dbReference>
<dbReference type="InterPro" id="IPR014048">
    <property type="entry name" value="MethylDNA_cys_MeTrfase_DNA-bd"/>
</dbReference>
<evidence type="ECO:0000256" key="1">
    <source>
        <dbReference type="ARBA" id="ARBA00001286"/>
    </source>
</evidence>
<dbReference type="NCBIfam" id="TIGR00589">
    <property type="entry name" value="ogt"/>
    <property type="match status" value="1"/>
</dbReference>
<dbReference type="InterPro" id="IPR036631">
    <property type="entry name" value="MGMT_N_sf"/>
</dbReference>
<evidence type="ECO:0000259" key="9">
    <source>
        <dbReference type="Pfam" id="PF01035"/>
    </source>
</evidence>
<dbReference type="GO" id="GO:0032259">
    <property type="term" value="P:methylation"/>
    <property type="evidence" value="ECO:0007669"/>
    <property type="project" value="UniProtKB-KW"/>
</dbReference>
<dbReference type="InterPro" id="IPR036217">
    <property type="entry name" value="MethylDNA_cys_MeTrfase_DNAb"/>
</dbReference>
<evidence type="ECO:0000313" key="10">
    <source>
        <dbReference type="EMBL" id="HEB95769.1"/>
    </source>
</evidence>
<dbReference type="SUPFAM" id="SSF53155">
    <property type="entry name" value="Methylated DNA-protein cysteine methyltransferase domain"/>
    <property type="match status" value="1"/>
</dbReference>
<dbReference type="SUPFAM" id="SSF46767">
    <property type="entry name" value="Methylated DNA-protein cysteine methyltransferase, C-terminal domain"/>
    <property type="match status" value="1"/>
</dbReference>
<sequence>MTELFPIRTPVGPLGVVVDAGVLREIRFLERLPSARGATPGPAARRILERIAAYFEDPEAPFGLPLSPRGTPFQQRVWQAMQTIPPGRVRSYGEIARQLDSSPRAVGNACRRNPIPIVVPCHRVVSAGGIGGYAGATGGRKLAIKRWLLAHEGVAL</sequence>
<comment type="catalytic activity">
    <reaction evidence="8">
        <text>a 6-O-methyl-2'-deoxyguanosine in DNA + L-cysteinyl-[protein] = S-methyl-L-cysteinyl-[protein] + a 2'-deoxyguanosine in DNA</text>
        <dbReference type="Rhea" id="RHEA:24000"/>
        <dbReference type="Rhea" id="RHEA-COMP:10131"/>
        <dbReference type="Rhea" id="RHEA-COMP:10132"/>
        <dbReference type="Rhea" id="RHEA-COMP:11367"/>
        <dbReference type="Rhea" id="RHEA-COMP:11368"/>
        <dbReference type="ChEBI" id="CHEBI:29950"/>
        <dbReference type="ChEBI" id="CHEBI:82612"/>
        <dbReference type="ChEBI" id="CHEBI:85445"/>
        <dbReference type="ChEBI" id="CHEBI:85448"/>
        <dbReference type="EC" id="2.1.1.63"/>
    </reaction>
</comment>
<dbReference type="EMBL" id="DRKP01000057">
    <property type="protein sequence ID" value="HEB95769.1"/>
    <property type="molecule type" value="Genomic_DNA"/>
</dbReference>
<gene>
    <name evidence="10" type="ORF">ENI96_04980</name>
</gene>
<dbReference type="PANTHER" id="PTHR10815">
    <property type="entry name" value="METHYLATED-DNA--PROTEIN-CYSTEINE METHYLTRANSFERASE"/>
    <property type="match status" value="1"/>
</dbReference>
<dbReference type="AlphaFoldDB" id="A0A831RNH3"/>
<proteinExistence type="inferred from homology"/>
<dbReference type="GO" id="GO:0006281">
    <property type="term" value="P:DNA repair"/>
    <property type="evidence" value="ECO:0007669"/>
    <property type="project" value="UniProtKB-KW"/>
</dbReference>
<reference evidence="10" key="1">
    <citation type="journal article" date="2020" name="mSystems">
        <title>Genome- and Community-Level Interaction Insights into Carbon Utilization and Element Cycling Functions of Hydrothermarchaeota in Hydrothermal Sediment.</title>
        <authorList>
            <person name="Zhou Z."/>
            <person name="Liu Y."/>
            <person name="Xu W."/>
            <person name="Pan J."/>
            <person name="Luo Z.H."/>
            <person name="Li M."/>
        </authorList>
    </citation>
    <scope>NUCLEOTIDE SEQUENCE [LARGE SCALE GENOMIC DNA]</scope>
    <source>
        <strain evidence="10">HyVt-443</strain>
    </source>
</reference>
<dbReference type="Gene3D" id="1.10.10.10">
    <property type="entry name" value="Winged helix-like DNA-binding domain superfamily/Winged helix DNA-binding domain"/>
    <property type="match status" value="1"/>
</dbReference>
<dbReference type="PANTHER" id="PTHR10815:SF13">
    <property type="entry name" value="METHYLATED-DNA--PROTEIN-CYSTEINE METHYLTRANSFERASE"/>
    <property type="match status" value="1"/>
</dbReference>
<dbReference type="PROSITE" id="PS00374">
    <property type="entry name" value="MGMT"/>
    <property type="match status" value="1"/>
</dbReference>
<keyword evidence="6" id="KW-0227">DNA damage</keyword>
<protein>
    <recommendedName>
        <fullName evidence="3">methylated-DNA--[protein]-cysteine S-methyltransferase</fullName>
        <ecNumber evidence="3">2.1.1.63</ecNumber>
    </recommendedName>
</protein>
<organism evidence="10">
    <name type="scientific">Sedimenticola thiotaurini</name>
    <dbReference type="NCBI Taxonomy" id="1543721"/>
    <lineage>
        <taxon>Bacteria</taxon>
        <taxon>Pseudomonadati</taxon>
        <taxon>Pseudomonadota</taxon>
        <taxon>Gammaproteobacteria</taxon>
        <taxon>Chromatiales</taxon>
        <taxon>Sedimenticolaceae</taxon>
        <taxon>Sedimenticola</taxon>
    </lineage>
</organism>
<evidence type="ECO:0000256" key="8">
    <source>
        <dbReference type="ARBA" id="ARBA00049348"/>
    </source>
</evidence>
<comment type="caution">
    <text evidence="10">The sequence shown here is derived from an EMBL/GenBank/DDBJ whole genome shotgun (WGS) entry which is preliminary data.</text>
</comment>
<keyword evidence="7" id="KW-0234">DNA repair</keyword>
<keyword evidence="4" id="KW-0489">Methyltransferase</keyword>
<evidence type="ECO:0000256" key="5">
    <source>
        <dbReference type="ARBA" id="ARBA00022679"/>
    </source>
</evidence>
<dbReference type="Pfam" id="PF01035">
    <property type="entry name" value="DNA_binding_1"/>
    <property type="match status" value="1"/>
</dbReference>
<evidence type="ECO:0000256" key="4">
    <source>
        <dbReference type="ARBA" id="ARBA00022603"/>
    </source>
</evidence>
<dbReference type="CDD" id="cd06445">
    <property type="entry name" value="ATase"/>
    <property type="match status" value="1"/>
</dbReference>
<evidence type="ECO:0000256" key="7">
    <source>
        <dbReference type="ARBA" id="ARBA00023204"/>
    </source>
</evidence>
<dbReference type="FunFam" id="1.10.10.10:FF:000214">
    <property type="entry name" value="Methylated-DNA--protein-cysteine methyltransferase"/>
    <property type="match status" value="1"/>
</dbReference>
<dbReference type="Proteomes" id="UP000886251">
    <property type="component" value="Unassembled WGS sequence"/>
</dbReference>
<evidence type="ECO:0000256" key="2">
    <source>
        <dbReference type="ARBA" id="ARBA00008711"/>
    </source>
</evidence>
<keyword evidence="5" id="KW-0808">Transferase</keyword>
<dbReference type="EC" id="2.1.1.63" evidence="3"/>
<evidence type="ECO:0000256" key="3">
    <source>
        <dbReference type="ARBA" id="ARBA00011918"/>
    </source>
</evidence>